<reference evidence="4" key="1">
    <citation type="submission" date="2020-09" db="EMBL/GenBank/DDBJ databases">
        <authorList>
            <person name="Kikuchi T."/>
        </authorList>
    </citation>
    <scope>NUCLEOTIDE SEQUENCE</scope>
    <source>
        <strain evidence="4">SH1</strain>
    </source>
</reference>
<dbReference type="AlphaFoldDB" id="A0A811KCF6"/>
<sequence length="512" mass="57232">MLVNVKLQRVDYAQVGTTSRGCMRIIHADKSGSSTPKKKSGGQSKYRIVVGANSGVLLSLERKTDETKIIFKTNPGPPITFVRLGGALQTIQDKIFAASGETVRGYSKKGKQFLSFESNMAEMISAMYVYGVDLFLAGRNTVYQYHDCVEKANFMCTDKITDIICLSTIGGGWVGRGVTPLVACEDKTIKVLQNLQLQYEVILGDIPSTMHLFMNDGGFTKQKVLYGTRNGRLGLLDLGEKSGGILWEMATSSAAAITAIYCHKLTENTYPDIVIGKDDGVIDIYTVNENDFASYQQSYNCNESITSLECIHVDEGNYDEIIVSTYTGWVFGLSTEHYNAKTSKDKKISTDNTPSLQVKVQKMQSELDQLELKVKEEREKYHDMIMKGAEDNKEGPFVDTTPPFHVNDRFTLNKYLACYTLTLELAVPIEYVFLHSDVDVELMDVEKNSAVISVTEKDPAKGNQLLAVYRCQADITRMEMRIRSIEGQCGTLKTYIVPRLQIKTCQVNWFLN</sequence>
<dbReference type="Pfam" id="PF23743">
    <property type="entry name" value="Beta-prop_BBS7"/>
    <property type="match status" value="1"/>
</dbReference>
<evidence type="ECO:0000259" key="2">
    <source>
        <dbReference type="Pfam" id="PF23360"/>
    </source>
</evidence>
<feature type="coiled-coil region" evidence="1">
    <location>
        <begin position="353"/>
        <end position="387"/>
    </location>
</feature>
<dbReference type="InterPro" id="IPR056332">
    <property type="entry name" value="Beta-prop_BBS7"/>
</dbReference>
<evidence type="ECO:0000259" key="3">
    <source>
        <dbReference type="Pfam" id="PF23743"/>
    </source>
</evidence>
<dbReference type="EMBL" id="CAJFDH010000003">
    <property type="protein sequence ID" value="CAD5213465.1"/>
    <property type="molecule type" value="Genomic_DNA"/>
</dbReference>
<evidence type="ECO:0008006" key="6">
    <source>
        <dbReference type="Google" id="ProtNLM"/>
    </source>
</evidence>
<gene>
    <name evidence="4" type="ORF">BOKJ2_LOCUS5106</name>
</gene>
<evidence type="ECO:0000313" key="4">
    <source>
        <dbReference type="EMBL" id="CAD5213465.1"/>
    </source>
</evidence>
<keyword evidence="1" id="KW-0175">Coiled coil</keyword>
<dbReference type="PANTHER" id="PTHR16074:SF4">
    <property type="entry name" value="BARDET-BIEDL SYNDROME 7 PROTEIN"/>
    <property type="match status" value="1"/>
</dbReference>
<dbReference type="GO" id="GO:0043005">
    <property type="term" value="C:neuron projection"/>
    <property type="evidence" value="ECO:0007669"/>
    <property type="project" value="TreeGrafter"/>
</dbReference>
<dbReference type="GO" id="GO:0008104">
    <property type="term" value="P:intracellular protein localization"/>
    <property type="evidence" value="ECO:0007669"/>
    <property type="project" value="TreeGrafter"/>
</dbReference>
<organism evidence="4 5">
    <name type="scientific">Bursaphelenchus okinawaensis</name>
    <dbReference type="NCBI Taxonomy" id="465554"/>
    <lineage>
        <taxon>Eukaryota</taxon>
        <taxon>Metazoa</taxon>
        <taxon>Ecdysozoa</taxon>
        <taxon>Nematoda</taxon>
        <taxon>Chromadorea</taxon>
        <taxon>Rhabditida</taxon>
        <taxon>Tylenchina</taxon>
        <taxon>Tylenchomorpha</taxon>
        <taxon>Aphelenchoidea</taxon>
        <taxon>Aphelenchoididae</taxon>
        <taxon>Bursaphelenchus</taxon>
    </lineage>
</organism>
<dbReference type="PANTHER" id="PTHR16074">
    <property type="entry name" value="BARDET-BIEDL SYNDROME 7 PROTEIN"/>
    <property type="match status" value="1"/>
</dbReference>
<protein>
    <recommendedName>
        <fullName evidence="6">Bardet-Biedl syndrome 7 protein</fullName>
    </recommendedName>
</protein>
<dbReference type="GO" id="GO:0016020">
    <property type="term" value="C:membrane"/>
    <property type="evidence" value="ECO:0007669"/>
    <property type="project" value="TreeGrafter"/>
</dbReference>
<dbReference type="Proteomes" id="UP000783686">
    <property type="component" value="Unassembled WGS sequence"/>
</dbReference>
<name>A0A811KCF6_9BILA</name>
<dbReference type="GO" id="GO:0036064">
    <property type="term" value="C:ciliary basal body"/>
    <property type="evidence" value="ECO:0007669"/>
    <property type="project" value="TreeGrafter"/>
</dbReference>
<dbReference type="Pfam" id="PF23360">
    <property type="entry name" value="BBS7_GAE"/>
    <property type="match status" value="1"/>
</dbReference>
<dbReference type="OrthoDB" id="414590at2759"/>
<comment type="caution">
    <text evidence="4">The sequence shown here is derived from an EMBL/GenBank/DDBJ whole genome shotgun (WGS) entry which is preliminary data.</text>
</comment>
<accession>A0A811KCF6</accession>
<evidence type="ECO:0000313" key="5">
    <source>
        <dbReference type="Proteomes" id="UP000614601"/>
    </source>
</evidence>
<evidence type="ECO:0000256" key="1">
    <source>
        <dbReference type="SAM" id="Coils"/>
    </source>
</evidence>
<feature type="domain" description="BBS7 GAE" evidence="2">
    <location>
        <begin position="402"/>
        <end position="509"/>
    </location>
</feature>
<dbReference type="GO" id="GO:0005930">
    <property type="term" value="C:axoneme"/>
    <property type="evidence" value="ECO:0007669"/>
    <property type="project" value="TreeGrafter"/>
</dbReference>
<dbReference type="EMBL" id="CAJFCW020000003">
    <property type="protein sequence ID" value="CAG9100922.1"/>
    <property type="molecule type" value="Genomic_DNA"/>
</dbReference>
<proteinExistence type="predicted"/>
<dbReference type="InterPro" id="IPR056334">
    <property type="entry name" value="BBS7_GAE_dom"/>
</dbReference>
<dbReference type="GO" id="GO:0060271">
    <property type="term" value="P:cilium assembly"/>
    <property type="evidence" value="ECO:0007669"/>
    <property type="project" value="TreeGrafter"/>
</dbReference>
<dbReference type="Proteomes" id="UP000614601">
    <property type="component" value="Unassembled WGS sequence"/>
</dbReference>
<keyword evidence="5" id="KW-1185">Reference proteome</keyword>
<dbReference type="GO" id="GO:0034464">
    <property type="term" value="C:BBSome"/>
    <property type="evidence" value="ECO:0007669"/>
    <property type="project" value="TreeGrafter"/>
</dbReference>
<feature type="domain" description="BBS7 beta-propeller" evidence="3">
    <location>
        <begin position="40"/>
        <end position="335"/>
    </location>
</feature>